<dbReference type="RefSeq" id="WP_378984840.1">
    <property type="nucleotide sequence ID" value="NZ_JBHRVD010000001.1"/>
</dbReference>
<name>A0ABV7MW32_9HYPH</name>
<gene>
    <name evidence="2" type="ORF">ACFOJ9_31240</name>
</gene>
<evidence type="ECO:0008006" key="4">
    <source>
        <dbReference type="Google" id="ProtNLM"/>
    </source>
</evidence>
<feature type="transmembrane region" description="Helical" evidence="1">
    <location>
        <begin position="6"/>
        <end position="30"/>
    </location>
</feature>
<keyword evidence="1" id="KW-1133">Transmembrane helix</keyword>
<dbReference type="Proteomes" id="UP001595648">
    <property type="component" value="Unassembled WGS sequence"/>
</dbReference>
<organism evidence="2 3">
    <name type="scientific">Mesorhizobium cantuariense</name>
    <dbReference type="NCBI Taxonomy" id="1300275"/>
    <lineage>
        <taxon>Bacteria</taxon>
        <taxon>Pseudomonadati</taxon>
        <taxon>Pseudomonadota</taxon>
        <taxon>Alphaproteobacteria</taxon>
        <taxon>Hyphomicrobiales</taxon>
        <taxon>Phyllobacteriaceae</taxon>
        <taxon>Mesorhizobium</taxon>
    </lineage>
</organism>
<reference evidence="3" key="1">
    <citation type="journal article" date="2019" name="Int. J. Syst. Evol. Microbiol.">
        <title>The Global Catalogue of Microorganisms (GCM) 10K type strain sequencing project: providing services to taxonomists for standard genome sequencing and annotation.</title>
        <authorList>
            <consortium name="The Broad Institute Genomics Platform"/>
            <consortium name="The Broad Institute Genome Sequencing Center for Infectious Disease"/>
            <person name="Wu L."/>
            <person name="Ma J."/>
        </authorList>
    </citation>
    <scope>NUCLEOTIDE SEQUENCE [LARGE SCALE GENOMIC DNA]</scope>
    <source>
        <strain evidence="3">ICMP 19515</strain>
    </source>
</reference>
<evidence type="ECO:0000313" key="3">
    <source>
        <dbReference type="Proteomes" id="UP001595648"/>
    </source>
</evidence>
<sequence>MKWLNLITGGWGSVIVCGLVALAIATSYGWTYHAGSAASTARWQLKYDQREVEIVAATNAEISRIFEANARAKALEAKRLADLLADNEALEKHIKELSDEANADPDRDRVCLSDGSGLRIDSVR</sequence>
<keyword evidence="1" id="KW-0812">Transmembrane</keyword>
<evidence type="ECO:0000256" key="1">
    <source>
        <dbReference type="SAM" id="Phobius"/>
    </source>
</evidence>
<keyword evidence="1" id="KW-0472">Membrane</keyword>
<dbReference type="EMBL" id="JBHRVD010000001">
    <property type="protein sequence ID" value="MFC3326191.1"/>
    <property type="molecule type" value="Genomic_DNA"/>
</dbReference>
<proteinExistence type="predicted"/>
<evidence type="ECO:0000313" key="2">
    <source>
        <dbReference type="EMBL" id="MFC3326191.1"/>
    </source>
</evidence>
<protein>
    <recommendedName>
        <fullName evidence="4">Lysis protein</fullName>
    </recommendedName>
</protein>
<keyword evidence="3" id="KW-1185">Reference proteome</keyword>
<accession>A0ABV7MW32</accession>
<comment type="caution">
    <text evidence="2">The sequence shown here is derived from an EMBL/GenBank/DDBJ whole genome shotgun (WGS) entry which is preliminary data.</text>
</comment>